<dbReference type="Proteomes" id="UP000725649">
    <property type="component" value="Unassembled WGS sequence"/>
</dbReference>
<sequence>MKHTQNKLIYAAVAVVILGFIAWGWFVRWYHAHPAAGRFVVLVMVLWGVWLCSRFVRVLPSKLASIFKDPYTRIDRGDDN</sequence>
<accession>A0A928DNK5</accession>
<comment type="caution">
    <text evidence="2">The sequence shown here is derived from an EMBL/GenBank/DDBJ whole genome shotgun (WGS) entry which is preliminary data.</text>
</comment>
<evidence type="ECO:0000313" key="2">
    <source>
        <dbReference type="EMBL" id="MBE6420600.1"/>
    </source>
</evidence>
<feature type="transmembrane region" description="Helical" evidence="1">
    <location>
        <begin position="7"/>
        <end position="26"/>
    </location>
</feature>
<organism evidence="2 3">
    <name type="scientific">Candidatus Avelusimicrobium gallicola</name>
    <dbReference type="NCBI Taxonomy" id="2562704"/>
    <lineage>
        <taxon>Bacteria</taxon>
        <taxon>Pseudomonadati</taxon>
        <taxon>Elusimicrobiota</taxon>
        <taxon>Elusimicrobia</taxon>
        <taxon>Elusimicrobiales</taxon>
        <taxon>Elusimicrobiaceae</taxon>
        <taxon>Candidatus Avelusimicrobium</taxon>
    </lineage>
</organism>
<keyword evidence="1" id="KW-0472">Membrane</keyword>
<evidence type="ECO:0000256" key="1">
    <source>
        <dbReference type="SAM" id="Phobius"/>
    </source>
</evidence>
<dbReference type="EMBL" id="SUVG01000001">
    <property type="protein sequence ID" value="MBE6420600.1"/>
    <property type="molecule type" value="Genomic_DNA"/>
</dbReference>
<proteinExistence type="predicted"/>
<reference evidence="2" key="1">
    <citation type="submission" date="2019-04" db="EMBL/GenBank/DDBJ databases">
        <title>Evolution of Biomass-Degrading Anaerobic Consortia Revealed by Metagenomics.</title>
        <authorList>
            <person name="Peng X."/>
        </authorList>
    </citation>
    <scope>NUCLEOTIDE SEQUENCE</scope>
    <source>
        <strain evidence="2">SIG66</strain>
    </source>
</reference>
<keyword evidence="1" id="KW-1133">Transmembrane helix</keyword>
<evidence type="ECO:0000313" key="3">
    <source>
        <dbReference type="Proteomes" id="UP000725649"/>
    </source>
</evidence>
<keyword evidence="1" id="KW-0812">Transmembrane</keyword>
<name>A0A928DNK5_9BACT</name>
<feature type="transmembrane region" description="Helical" evidence="1">
    <location>
        <begin position="32"/>
        <end position="52"/>
    </location>
</feature>
<dbReference type="AlphaFoldDB" id="A0A928DNK5"/>
<gene>
    <name evidence="2" type="ORF">E7027_00395</name>
</gene>
<protein>
    <submittedName>
        <fullName evidence="2">Uncharacterized protein</fullName>
    </submittedName>
</protein>